<organism evidence="1 2">
    <name type="scientific">Mariniplasma anaerobium</name>
    <dbReference type="NCBI Taxonomy" id="2735436"/>
    <lineage>
        <taxon>Bacteria</taxon>
        <taxon>Bacillati</taxon>
        <taxon>Mycoplasmatota</taxon>
        <taxon>Mollicutes</taxon>
        <taxon>Acholeplasmatales</taxon>
        <taxon>Acholeplasmataceae</taxon>
        <taxon>Mariniplasma</taxon>
    </lineage>
</organism>
<dbReference type="AlphaFoldDB" id="A0A7U9XVJ3"/>
<dbReference type="EMBL" id="AP024412">
    <property type="protein sequence ID" value="BCR36592.1"/>
    <property type="molecule type" value="Genomic_DNA"/>
</dbReference>
<name>A0A7U9XVJ3_9MOLU</name>
<reference evidence="1" key="1">
    <citation type="submission" date="2021-01" db="EMBL/GenBank/DDBJ databases">
        <title>Draft genome sequence of Acholeplasmataceae bacterium strain Mahy22.</title>
        <authorList>
            <person name="Watanabe M."/>
            <person name="Kojima H."/>
            <person name="Fukui M."/>
        </authorList>
    </citation>
    <scope>NUCLEOTIDE SEQUENCE</scope>
    <source>
        <strain evidence="1">Mahy22</strain>
    </source>
</reference>
<dbReference type="KEGG" id="manr:MPAN_014850"/>
<evidence type="ECO:0000313" key="2">
    <source>
        <dbReference type="Proteomes" id="UP000620133"/>
    </source>
</evidence>
<gene>
    <name evidence="1" type="ORF">MPAN_014850</name>
</gene>
<sequence>MKKTMIFLMLFLLSITMFKSSSYANYENLPVGRNYFDLSMMFRSIGVDDAYQTQEAFKVKTNTTYTFVMSEAFLKYLYEDIETKVMEITNIPGYEVREYSYIKDVSNHRVYVEFYNTAEYLNIDIIHMPTNYISPNYEIVLYEGEYQDFFGFEPYLSLDDQIEHYGRLLINYDQLLTTETISSYINATNYNDESISLNITGDTYSTSDKLPGIYEMIYEANYNQIKKAFFLTIEVQDLTAPIITIDEPIEVSLVDKVDLNTIKSYISVSDNVDDLDYQDLIITQDSYSAADEIGTYQMTVEASDSSGNLTTHTFDIDLIDVVGPVIKGTDEIYLYVTDDTLTHAEILSYYNITDDIALNESSIGITSDQYLQQTTPGVYQITISATDNASNTTIKDVYIHVIDNRGPQFNINEAYIITVTPEEIKSESDIISWLSLKLKDEGIVAKNLSIDHNEYSLRSSTKGQYYVYLNYEVEDEVYQTRILMDVVDENGFEFKTIYLLSLIPIAAIGALIIYRKKK</sequence>
<dbReference type="Proteomes" id="UP000620133">
    <property type="component" value="Chromosome"/>
</dbReference>
<dbReference type="Gene3D" id="2.60.40.10">
    <property type="entry name" value="Immunoglobulins"/>
    <property type="match status" value="2"/>
</dbReference>
<protein>
    <submittedName>
        <fullName evidence="1">Uncharacterized protein</fullName>
    </submittedName>
</protein>
<dbReference type="RefSeq" id="WP_176239239.1">
    <property type="nucleotide sequence ID" value="NZ_AP024412.1"/>
</dbReference>
<proteinExistence type="predicted"/>
<dbReference type="InterPro" id="IPR013783">
    <property type="entry name" value="Ig-like_fold"/>
</dbReference>
<evidence type="ECO:0000313" key="1">
    <source>
        <dbReference type="EMBL" id="BCR36592.1"/>
    </source>
</evidence>
<keyword evidence="2" id="KW-1185">Reference proteome</keyword>
<accession>A0A7U9XVJ3</accession>